<dbReference type="Proteomes" id="UP000664771">
    <property type="component" value="Unassembled WGS sequence"/>
</dbReference>
<sequence>MNEYVPNPGPLTEYELVQLRRMLGYTALGGVNSGEQSWRFFQQYGFNEWRFKNMAPEEYGQIRIQLEDCLRLERDIYGSSENLDTDQAAVWTRNRTEVADRQRLYAWARKQLCGFMGIPPGPALQSGRRIVI</sequence>
<accession>A0ABS3M0Y1</accession>
<gene>
    <name evidence="1" type="ORF">J2D73_18530</name>
</gene>
<evidence type="ECO:0000313" key="2">
    <source>
        <dbReference type="Proteomes" id="UP000664771"/>
    </source>
</evidence>
<dbReference type="RefSeq" id="WP_207883758.1">
    <property type="nucleotide sequence ID" value="NZ_JAFVMF010000030.1"/>
</dbReference>
<protein>
    <submittedName>
        <fullName evidence="1">Uncharacterized protein</fullName>
    </submittedName>
</protein>
<comment type="caution">
    <text evidence="1">The sequence shown here is derived from an EMBL/GenBank/DDBJ whole genome shotgun (WGS) entry which is preliminary data.</text>
</comment>
<dbReference type="EMBL" id="JAFVMF010000030">
    <property type="protein sequence ID" value="MBO1361782.1"/>
    <property type="molecule type" value="Genomic_DNA"/>
</dbReference>
<name>A0ABS3M0Y1_9PROT</name>
<proteinExistence type="predicted"/>
<organism evidence="1 2">
    <name type="scientific">Acetobacter sacchari</name>
    <dbReference type="NCBI Taxonomy" id="2661687"/>
    <lineage>
        <taxon>Bacteria</taxon>
        <taxon>Pseudomonadati</taxon>
        <taxon>Pseudomonadota</taxon>
        <taxon>Alphaproteobacteria</taxon>
        <taxon>Acetobacterales</taxon>
        <taxon>Acetobacteraceae</taxon>
        <taxon>Acetobacter</taxon>
    </lineage>
</organism>
<keyword evidence="2" id="KW-1185">Reference proteome</keyword>
<reference evidence="1 2" key="1">
    <citation type="submission" date="2021-03" db="EMBL/GenBank/DDBJ databases">
        <title>The complete genome sequence of Acetobacter sacchari TBRC 11175.</title>
        <authorList>
            <person name="Charoenyingcharoen P."/>
            <person name="Yukphan P."/>
        </authorList>
    </citation>
    <scope>NUCLEOTIDE SEQUENCE [LARGE SCALE GENOMIC DNA]</scope>
    <source>
        <strain evidence="1 2">TBRC 11175</strain>
    </source>
</reference>
<evidence type="ECO:0000313" key="1">
    <source>
        <dbReference type="EMBL" id="MBO1361782.1"/>
    </source>
</evidence>